<dbReference type="Proteomes" id="UP000308652">
    <property type="component" value="Unassembled WGS sequence"/>
</dbReference>
<feature type="compositionally biased region" description="Polar residues" evidence="1">
    <location>
        <begin position="338"/>
        <end position="348"/>
    </location>
</feature>
<feature type="compositionally biased region" description="Polar residues" evidence="1">
    <location>
        <begin position="437"/>
        <end position="448"/>
    </location>
</feature>
<proteinExistence type="predicted"/>
<dbReference type="Gene3D" id="3.30.1520.10">
    <property type="entry name" value="Phox-like domain"/>
    <property type="match status" value="1"/>
</dbReference>
<feature type="region of interest" description="Disordered" evidence="1">
    <location>
        <begin position="421"/>
        <end position="448"/>
    </location>
</feature>
<sequence length="746" mass="82239">MTALRGMYKRHGQEVGVEQDQLGKAERDNKKSTGCGVDGHCDHCRIGKDLRFRTSSHFKRAIFRAAPSRFSVEFLPPTKQGGSYSYGMRICPTPHGDRASISSRGSTSEYEIWRKWEDCLWLQETLELEYKRAARERKQRLLQGKGVKTFEGFYKQDMASSWESLPPGPDPNSVAQDVHDLIPRLTKKGTIFRASQATIDQRQSEFSALIGTLFQEDMPSLIQEIRSARLVTDFFGYWRRDNDLAEKVRKMNSKTPHSSVTSSVFSMYFSASNPNLNETTTSPKKSSRSQPTSPSNRSTSSRLRVQGFGERPHSVASDLTESSRYPASTVSGGRRSSIDSNDVSTISSHIPRRARALSSASSDSSSTTHSDGSSDSSTSSSSPAIAEEFSFGFGHNPQHQSRHDERPASVLEVLPEEDIFAKPNPEYRSAHLRRRQQNTPGDRSSRANRTCQVYVSPVHSLNSESTEFTMNNSSRSVRESWQSTASNATILEGLELAIPNSPSHRASMASISTFMTTDSADAIMRSPSPTPTLNARAGSRTSVPVSLSDYDMWSDIDEGDSSILDEFPRPTSYIPAPPDSRPETPLGHFDSLRSKTPEPLLSLIPPSIPPSPTASMASTSFSVSAVSEASSTASNSSTLSIKAAHNNAIIMLRTSRDVTFMDMRQRLYKKFVGQEGIPLSQSFTIAFMLPAPPPSHTPQGRNRSASVSSVAERVLMKFISSQAEWEQLISSIDGSKLTLRVLDTPS</sequence>
<evidence type="ECO:0000313" key="3">
    <source>
        <dbReference type="Proteomes" id="UP000308652"/>
    </source>
</evidence>
<feature type="compositionally biased region" description="Low complexity" evidence="1">
    <location>
        <begin position="279"/>
        <end position="302"/>
    </location>
</feature>
<evidence type="ECO:0008006" key="4">
    <source>
        <dbReference type="Google" id="ProtNLM"/>
    </source>
</evidence>
<feature type="region of interest" description="Disordered" evidence="1">
    <location>
        <begin position="561"/>
        <end position="592"/>
    </location>
</feature>
<accession>A0A5C3M712</accession>
<feature type="region of interest" description="Disordered" evidence="1">
    <location>
        <begin position="1"/>
        <end position="32"/>
    </location>
</feature>
<reference evidence="2 3" key="1">
    <citation type="journal article" date="2019" name="Nat. Ecol. Evol.">
        <title>Megaphylogeny resolves global patterns of mushroom evolution.</title>
        <authorList>
            <person name="Varga T."/>
            <person name="Krizsan K."/>
            <person name="Foldi C."/>
            <person name="Dima B."/>
            <person name="Sanchez-Garcia M."/>
            <person name="Sanchez-Ramirez S."/>
            <person name="Szollosi G.J."/>
            <person name="Szarkandi J.G."/>
            <person name="Papp V."/>
            <person name="Albert L."/>
            <person name="Andreopoulos W."/>
            <person name="Angelini C."/>
            <person name="Antonin V."/>
            <person name="Barry K.W."/>
            <person name="Bougher N.L."/>
            <person name="Buchanan P."/>
            <person name="Buyck B."/>
            <person name="Bense V."/>
            <person name="Catcheside P."/>
            <person name="Chovatia M."/>
            <person name="Cooper J."/>
            <person name="Damon W."/>
            <person name="Desjardin D."/>
            <person name="Finy P."/>
            <person name="Geml J."/>
            <person name="Haridas S."/>
            <person name="Hughes K."/>
            <person name="Justo A."/>
            <person name="Karasinski D."/>
            <person name="Kautmanova I."/>
            <person name="Kiss B."/>
            <person name="Kocsube S."/>
            <person name="Kotiranta H."/>
            <person name="LaButti K.M."/>
            <person name="Lechner B.E."/>
            <person name="Liimatainen K."/>
            <person name="Lipzen A."/>
            <person name="Lukacs Z."/>
            <person name="Mihaltcheva S."/>
            <person name="Morgado L.N."/>
            <person name="Niskanen T."/>
            <person name="Noordeloos M.E."/>
            <person name="Ohm R.A."/>
            <person name="Ortiz-Santana B."/>
            <person name="Ovrebo C."/>
            <person name="Racz N."/>
            <person name="Riley R."/>
            <person name="Savchenko A."/>
            <person name="Shiryaev A."/>
            <person name="Soop K."/>
            <person name="Spirin V."/>
            <person name="Szebenyi C."/>
            <person name="Tomsovsky M."/>
            <person name="Tulloss R.E."/>
            <person name="Uehling J."/>
            <person name="Grigoriev I.V."/>
            <person name="Vagvolgyi C."/>
            <person name="Papp T."/>
            <person name="Martin F.M."/>
            <person name="Miettinen O."/>
            <person name="Hibbett D.S."/>
            <person name="Nagy L.G."/>
        </authorList>
    </citation>
    <scope>NUCLEOTIDE SEQUENCE [LARGE SCALE GENOMIC DNA]</scope>
    <source>
        <strain evidence="2 3">CBS 166.37</strain>
    </source>
</reference>
<dbReference type="EMBL" id="ML213597">
    <property type="protein sequence ID" value="TFK40186.1"/>
    <property type="molecule type" value="Genomic_DNA"/>
</dbReference>
<organism evidence="2 3">
    <name type="scientific">Crucibulum laeve</name>
    <dbReference type="NCBI Taxonomy" id="68775"/>
    <lineage>
        <taxon>Eukaryota</taxon>
        <taxon>Fungi</taxon>
        <taxon>Dikarya</taxon>
        <taxon>Basidiomycota</taxon>
        <taxon>Agaricomycotina</taxon>
        <taxon>Agaricomycetes</taxon>
        <taxon>Agaricomycetidae</taxon>
        <taxon>Agaricales</taxon>
        <taxon>Agaricineae</taxon>
        <taxon>Nidulariaceae</taxon>
        <taxon>Crucibulum</taxon>
    </lineage>
</organism>
<dbReference type="GO" id="GO:0035091">
    <property type="term" value="F:phosphatidylinositol binding"/>
    <property type="evidence" value="ECO:0007669"/>
    <property type="project" value="InterPro"/>
</dbReference>
<keyword evidence="3" id="KW-1185">Reference proteome</keyword>
<evidence type="ECO:0000256" key="1">
    <source>
        <dbReference type="SAM" id="MobiDB-lite"/>
    </source>
</evidence>
<dbReference type="AlphaFoldDB" id="A0A5C3M712"/>
<feature type="compositionally biased region" description="Basic and acidic residues" evidence="1">
    <location>
        <begin position="21"/>
        <end position="31"/>
    </location>
</feature>
<feature type="compositionally biased region" description="Polar residues" evidence="1">
    <location>
        <begin position="317"/>
        <end position="331"/>
    </location>
</feature>
<dbReference type="InterPro" id="IPR036871">
    <property type="entry name" value="PX_dom_sf"/>
</dbReference>
<dbReference type="OrthoDB" id="3244370at2759"/>
<feature type="compositionally biased region" description="Low complexity" evidence="1">
    <location>
        <begin position="358"/>
        <end position="382"/>
    </location>
</feature>
<dbReference type="STRING" id="68775.A0A5C3M712"/>
<gene>
    <name evidence="2" type="ORF">BDQ12DRAFT_704482</name>
</gene>
<evidence type="ECO:0000313" key="2">
    <source>
        <dbReference type="EMBL" id="TFK40186.1"/>
    </source>
</evidence>
<name>A0A5C3M712_9AGAR</name>
<feature type="region of interest" description="Disordered" evidence="1">
    <location>
        <begin position="273"/>
        <end position="383"/>
    </location>
</feature>
<protein>
    <recommendedName>
        <fullName evidence="4">PX domain-containing protein</fullName>
    </recommendedName>
</protein>